<evidence type="ECO:0000256" key="1">
    <source>
        <dbReference type="ARBA" id="ARBA00003128"/>
    </source>
</evidence>
<name>A0ABZ2BYM1_9RHOB</name>
<evidence type="ECO:0000256" key="3">
    <source>
        <dbReference type="ARBA" id="ARBA00022531"/>
    </source>
</evidence>
<organism evidence="7 8">
    <name type="scientific">Roseobacter fucihabitans</name>
    <dbReference type="NCBI Taxonomy" id="1537242"/>
    <lineage>
        <taxon>Bacteria</taxon>
        <taxon>Pseudomonadati</taxon>
        <taxon>Pseudomonadota</taxon>
        <taxon>Alphaproteobacteria</taxon>
        <taxon>Rhodobacterales</taxon>
        <taxon>Roseobacteraceae</taxon>
        <taxon>Roseobacter</taxon>
    </lineage>
</organism>
<dbReference type="Proteomes" id="UP001318682">
    <property type="component" value="Chromosome"/>
</dbReference>
<evidence type="ECO:0000313" key="8">
    <source>
        <dbReference type="Proteomes" id="UP001318682"/>
    </source>
</evidence>
<evidence type="ECO:0008006" key="9">
    <source>
        <dbReference type="Google" id="ProtNLM"/>
    </source>
</evidence>
<evidence type="ECO:0000256" key="5">
    <source>
        <dbReference type="ARBA" id="ARBA00023181"/>
    </source>
</evidence>
<dbReference type="Pfam" id="PF05398">
    <property type="entry name" value="PufQ"/>
    <property type="match status" value="1"/>
</dbReference>
<dbReference type="RefSeq" id="WP_316247427.1">
    <property type="nucleotide sequence ID" value="NZ_CP143423.1"/>
</dbReference>
<evidence type="ECO:0000256" key="6">
    <source>
        <dbReference type="SAM" id="Phobius"/>
    </source>
</evidence>
<keyword evidence="6" id="KW-0812">Transmembrane</keyword>
<sequence length="81" mass="9059">MSDMTSDMIETTVETLHEAPSRKAVKTEFMVYFAIIFLATLPLATLTWALSAIRSRSFTDKGPMARAWSQARVITPMIFSA</sequence>
<keyword evidence="6" id="KW-1133">Transmembrane helix</keyword>
<dbReference type="InterPro" id="IPR008800">
    <property type="entry name" value="PufQ_cyt-su"/>
</dbReference>
<keyword evidence="6" id="KW-0472">Membrane</keyword>
<evidence type="ECO:0000313" key="7">
    <source>
        <dbReference type="EMBL" id="WVX50987.1"/>
    </source>
</evidence>
<keyword evidence="3" id="KW-0602">Photosynthesis</keyword>
<gene>
    <name evidence="7" type="ORF">ROLI_040880</name>
</gene>
<keyword evidence="8" id="KW-1185">Reference proteome</keyword>
<comment type="similarity">
    <text evidence="2">Belongs to the PufQ family.</text>
</comment>
<comment type="function">
    <text evidence="1">Required for bacteriochlorophyll biosynthesis. Directly involved in the assembly of both the B875 and B800-850 pigment-protein complexes.</text>
</comment>
<accession>A0ABZ2BYM1</accession>
<reference evidence="7 8" key="1">
    <citation type="submission" date="2015-07" db="EMBL/GenBank/DDBJ databases">
        <authorList>
            <person name="Voget S."/>
            <person name="Dogs M."/>
            <person name="Brinkhoff T.H."/>
            <person name="Daniel R."/>
        </authorList>
    </citation>
    <scope>NUCLEOTIDE SEQUENCE [LARGE SCALE GENOMIC DNA]</scope>
    <source>
        <strain evidence="7 8">B14</strain>
    </source>
</reference>
<dbReference type="EMBL" id="CP143423">
    <property type="protein sequence ID" value="WVX50987.1"/>
    <property type="molecule type" value="Genomic_DNA"/>
</dbReference>
<proteinExistence type="inferred from homology"/>
<evidence type="ECO:0000256" key="2">
    <source>
        <dbReference type="ARBA" id="ARBA00009920"/>
    </source>
</evidence>
<keyword evidence="4" id="KW-0149">Chlorophyll biosynthesis</keyword>
<keyword evidence="5" id="KW-0077">Bacteriochlorophyll biosynthesis</keyword>
<protein>
    <recommendedName>
        <fullName evidence="9">Protein pufQ</fullName>
    </recommendedName>
</protein>
<feature type="transmembrane region" description="Helical" evidence="6">
    <location>
        <begin position="29"/>
        <end position="51"/>
    </location>
</feature>
<evidence type="ECO:0000256" key="4">
    <source>
        <dbReference type="ARBA" id="ARBA00023171"/>
    </source>
</evidence>
<reference evidence="8" key="2">
    <citation type="submission" date="2024-01" db="EMBL/GenBank/DDBJ databases">
        <title>Roseobacter fucihabitans sp. nov., isolated from the brown alga Fucus spiralis.</title>
        <authorList>
            <person name="Hahnke S."/>
            <person name="Berger M."/>
            <person name="Schlingloff A."/>
            <person name="Athale I."/>
            <person name="Neumann-Schaal M."/>
            <person name="Adenaya A."/>
            <person name="Poehlein A."/>
            <person name="Daniel R."/>
            <person name="Pertersen J."/>
            <person name="Brinkhoff T."/>
        </authorList>
    </citation>
    <scope>NUCLEOTIDE SEQUENCE [LARGE SCALE GENOMIC DNA]</scope>
    <source>
        <strain evidence="8">B14</strain>
    </source>
</reference>